<dbReference type="InterPro" id="IPR013783">
    <property type="entry name" value="Ig-like_fold"/>
</dbReference>
<proteinExistence type="predicted"/>
<feature type="signal peptide" evidence="1">
    <location>
        <begin position="1"/>
        <end position="17"/>
    </location>
</feature>
<sequence length="245" mass="27490">MMKKLLITLFITMLALAGCNTKSDETTKKNKSLEEVKVEIKTNPETLKPNEKVEVQATVTQGKEKVTDADDVKFEIWKDGEEKKEMLDAKNKGNGVYAIDKTFPSDGVYHIIAHTNARDMHVMPEVKVAVGNAKVEDTKKETDGHHEEGHDGTMIHLMADGVKANTESTMKVHVKQKEEALTGAEVQLEIWKDGAEKHEFIPAKEGNKGEYTSTYTFKEVGTYTVKVHVRKGDLHDHKEETVEVK</sequence>
<feature type="chain" id="PRO_5046141764" description="YtkA-like domain-containing protein" evidence="1">
    <location>
        <begin position="18"/>
        <end position="245"/>
    </location>
</feature>
<comment type="caution">
    <text evidence="3">The sequence shown here is derived from an EMBL/GenBank/DDBJ whole genome shotgun (WGS) entry which is preliminary data.</text>
</comment>
<name>A0ABN7ZUY6_9BACI</name>
<dbReference type="InterPro" id="IPR032693">
    <property type="entry name" value="YtkA-like_dom"/>
</dbReference>
<dbReference type="RefSeq" id="WP_230573259.1">
    <property type="nucleotide sequence ID" value="NZ_CAKJTI010000001.1"/>
</dbReference>
<accession>A0ABN7ZUY6</accession>
<organism evidence="3 4">
    <name type="scientific">Bacillus rhizoplanae</name>
    <dbReference type="NCBI Taxonomy" id="2880966"/>
    <lineage>
        <taxon>Bacteria</taxon>
        <taxon>Bacillati</taxon>
        <taxon>Bacillota</taxon>
        <taxon>Bacilli</taxon>
        <taxon>Bacillales</taxon>
        <taxon>Bacillaceae</taxon>
        <taxon>Bacillus</taxon>
    </lineage>
</organism>
<gene>
    <name evidence="3" type="ORF">BACCIP111899_00068</name>
</gene>
<evidence type="ECO:0000256" key="1">
    <source>
        <dbReference type="SAM" id="SignalP"/>
    </source>
</evidence>
<evidence type="ECO:0000259" key="2">
    <source>
        <dbReference type="Pfam" id="PF13115"/>
    </source>
</evidence>
<protein>
    <recommendedName>
        <fullName evidence="2">YtkA-like domain-containing protein</fullName>
    </recommendedName>
</protein>
<reference evidence="3 4" key="1">
    <citation type="submission" date="2021-10" db="EMBL/GenBank/DDBJ databases">
        <authorList>
            <person name="Criscuolo A."/>
        </authorList>
    </citation>
    <scope>NUCLEOTIDE SEQUENCE [LARGE SCALE GENOMIC DNA]</scope>
    <source>
        <strain evidence="4">CIP 111899</strain>
    </source>
</reference>
<evidence type="ECO:0000313" key="3">
    <source>
        <dbReference type="EMBL" id="CAG9610896.1"/>
    </source>
</evidence>
<dbReference type="Gene3D" id="2.60.40.10">
    <property type="entry name" value="Immunoglobulins"/>
    <property type="match status" value="1"/>
</dbReference>
<feature type="domain" description="YtkA-like" evidence="2">
    <location>
        <begin position="33"/>
        <end position="114"/>
    </location>
</feature>
<feature type="domain" description="YtkA-like" evidence="2">
    <location>
        <begin position="152"/>
        <end position="228"/>
    </location>
</feature>
<dbReference type="EMBL" id="CAKJTI010000001">
    <property type="protein sequence ID" value="CAG9610896.1"/>
    <property type="molecule type" value="Genomic_DNA"/>
</dbReference>
<keyword evidence="4" id="KW-1185">Reference proteome</keyword>
<dbReference type="Proteomes" id="UP000789423">
    <property type="component" value="Unassembled WGS sequence"/>
</dbReference>
<evidence type="ECO:0000313" key="4">
    <source>
        <dbReference type="Proteomes" id="UP000789423"/>
    </source>
</evidence>
<dbReference type="Pfam" id="PF13115">
    <property type="entry name" value="YtkA"/>
    <property type="match status" value="2"/>
</dbReference>
<dbReference type="PROSITE" id="PS51257">
    <property type="entry name" value="PROKAR_LIPOPROTEIN"/>
    <property type="match status" value="1"/>
</dbReference>
<keyword evidence="1" id="KW-0732">Signal</keyword>